<dbReference type="EMBL" id="JAULBC010000007">
    <property type="protein sequence ID" value="MEX6689866.1"/>
    <property type="molecule type" value="Genomic_DNA"/>
</dbReference>
<dbReference type="InterPro" id="IPR000524">
    <property type="entry name" value="Tscrpt_reg_HTH_GntR"/>
</dbReference>
<evidence type="ECO:0000259" key="4">
    <source>
        <dbReference type="PROSITE" id="PS50949"/>
    </source>
</evidence>
<dbReference type="SUPFAM" id="SSF46785">
    <property type="entry name" value="Winged helix' DNA-binding domain"/>
    <property type="match status" value="1"/>
</dbReference>
<keyword evidence="3" id="KW-0804">Transcription</keyword>
<dbReference type="Pfam" id="PF00392">
    <property type="entry name" value="GntR"/>
    <property type="match status" value="1"/>
</dbReference>
<accession>A0ABV3ZL93</accession>
<dbReference type="InterPro" id="IPR036390">
    <property type="entry name" value="WH_DNA-bd_sf"/>
</dbReference>
<sequence>MQFRESQPIYLQIADYVCERILLKEWKTGERIPSVRELAVQLEVNPNTVLRTYDYLQQNEIIQNQRGVGYHVSSSAMKTAMKYRRNDFMERDLPSLFRNLYLLDMEIEELAVMYEKYKRSNFNEKSNMSRVK</sequence>
<feature type="domain" description="HTH gntR-type" evidence="4">
    <location>
        <begin position="7"/>
        <end position="75"/>
    </location>
</feature>
<dbReference type="SMART" id="SM00345">
    <property type="entry name" value="HTH_GNTR"/>
    <property type="match status" value="1"/>
</dbReference>
<organism evidence="5 6">
    <name type="scientific">Danxiaibacter flavus</name>
    <dbReference type="NCBI Taxonomy" id="3049108"/>
    <lineage>
        <taxon>Bacteria</taxon>
        <taxon>Pseudomonadati</taxon>
        <taxon>Bacteroidota</taxon>
        <taxon>Chitinophagia</taxon>
        <taxon>Chitinophagales</taxon>
        <taxon>Chitinophagaceae</taxon>
        <taxon>Danxiaibacter</taxon>
    </lineage>
</organism>
<name>A0ABV3ZL93_9BACT</name>
<comment type="caution">
    <text evidence="5">The sequence shown here is derived from an EMBL/GenBank/DDBJ whole genome shotgun (WGS) entry which is preliminary data.</text>
</comment>
<reference evidence="5 6" key="1">
    <citation type="submission" date="2023-07" db="EMBL/GenBank/DDBJ databases">
        <authorList>
            <person name="Lian W.-H."/>
        </authorList>
    </citation>
    <scope>NUCLEOTIDE SEQUENCE [LARGE SCALE GENOMIC DNA]</scope>
    <source>
        <strain evidence="5 6">SYSU DXS3180</strain>
    </source>
</reference>
<keyword evidence="2" id="KW-0238">DNA-binding</keyword>
<keyword evidence="1" id="KW-0805">Transcription regulation</keyword>
<dbReference type="PANTHER" id="PTHR38445">
    <property type="entry name" value="HTH-TYPE TRANSCRIPTIONAL REPRESSOR YTRA"/>
    <property type="match status" value="1"/>
</dbReference>
<evidence type="ECO:0000313" key="6">
    <source>
        <dbReference type="Proteomes" id="UP001560573"/>
    </source>
</evidence>
<dbReference type="Gene3D" id="1.10.10.10">
    <property type="entry name" value="Winged helix-like DNA-binding domain superfamily/Winged helix DNA-binding domain"/>
    <property type="match status" value="1"/>
</dbReference>
<proteinExistence type="predicted"/>
<evidence type="ECO:0000256" key="2">
    <source>
        <dbReference type="ARBA" id="ARBA00023125"/>
    </source>
</evidence>
<dbReference type="RefSeq" id="WP_369331273.1">
    <property type="nucleotide sequence ID" value="NZ_JAULBC010000007.1"/>
</dbReference>
<evidence type="ECO:0000256" key="3">
    <source>
        <dbReference type="ARBA" id="ARBA00023163"/>
    </source>
</evidence>
<dbReference type="InterPro" id="IPR036388">
    <property type="entry name" value="WH-like_DNA-bd_sf"/>
</dbReference>
<protein>
    <submittedName>
        <fullName evidence="5">GntR family transcriptional regulator</fullName>
    </submittedName>
</protein>
<dbReference type="CDD" id="cd07377">
    <property type="entry name" value="WHTH_GntR"/>
    <property type="match status" value="1"/>
</dbReference>
<dbReference type="Gene3D" id="1.10.287.100">
    <property type="match status" value="1"/>
</dbReference>
<gene>
    <name evidence="5" type="ORF">QTN47_20330</name>
</gene>
<keyword evidence="6" id="KW-1185">Reference proteome</keyword>
<evidence type="ECO:0000256" key="1">
    <source>
        <dbReference type="ARBA" id="ARBA00023015"/>
    </source>
</evidence>
<dbReference type="PANTHER" id="PTHR38445:SF10">
    <property type="entry name" value="GNTR-FAMILY TRANSCRIPTIONAL REGULATOR"/>
    <property type="match status" value="1"/>
</dbReference>
<dbReference type="Proteomes" id="UP001560573">
    <property type="component" value="Unassembled WGS sequence"/>
</dbReference>
<evidence type="ECO:0000313" key="5">
    <source>
        <dbReference type="EMBL" id="MEX6689866.1"/>
    </source>
</evidence>
<dbReference type="PROSITE" id="PS50949">
    <property type="entry name" value="HTH_GNTR"/>
    <property type="match status" value="1"/>
</dbReference>